<evidence type="ECO:0000259" key="1">
    <source>
        <dbReference type="PROSITE" id="PS50883"/>
    </source>
</evidence>
<dbReference type="HOGENOM" id="CLU_3099640_0_0_9"/>
<dbReference type="SUPFAM" id="SSF141868">
    <property type="entry name" value="EAL domain-like"/>
    <property type="match status" value="1"/>
</dbReference>
<dbReference type="InterPro" id="IPR035919">
    <property type="entry name" value="EAL_sf"/>
</dbReference>
<evidence type="ECO:0000313" key="3">
    <source>
        <dbReference type="Proteomes" id="UP000004968"/>
    </source>
</evidence>
<dbReference type="AlphaFoldDB" id="D3ARR6"/>
<protein>
    <recommendedName>
        <fullName evidence="1">EAL domain-containing protein</fullName>
    </recommendedName>
</protein>
<dbReference type="InterPro" id="IPR001633">
    <property type="entry name" value="EAL_dom"/>
</dbReference>
<feature type="domain" description="EAL" evidence="1">
    <location>
        <begin position="1"/>
        <end position="40"/>
    </location>
</feature>
<dbReference type="Proteomes" id="UP000004968">
    <property type="component" value="Unassembled WGS sequence"/>
</dbReference>
<reference evidence="2 3" key="1">
    <citation type="submission" date="2010-01" db="EMBL/GenBank/DDBJ databases">
        <authorList>
            <person name="Weinstock G."/>
            <person name="Sodergren E."/>
            <person name="Clifton S."/>
            <person name="Fulton L."/>
            <person name="Fulton B."/>
            <person name="Courtney L."/>
            <person name="Fronick C."/>
            <person name="Harrison M."/>
            <person name="Strong C."/>
            <person name="Farmer C."/>
            <person name="Delahaunty K."/>
            <person name="Markovic C."/>
            <person name="Hall O."/>
            <person name="Minx P."/>
            <person name="Tomlinson C."/>
            <person name="Mitreva M."/>
            <person name="Nelson J."/>
            <person name="Hou S."/>
            <person name="Wollam A."/>
            <person name="Pepin K.H."/>
            <person name="Johnson M."/>
            <person name="Bhonagiri V."/>
            <person name="Nash W.E."/>
            <person name="Warren W."/>
            <person name="Chinwalla A."/>
            <person name="Mardis E.R."/>
            <person name="Wilson R.K."/>
        </authorList>
    </citation>
    <scope>NUCLEOTIDE SEQUENCE [LARGE SCALE GENOMIC DNA]</scope>
    <source>
        <strain evidence="2 3">DSM 13479</strain>
    </source>
</reference>
<organism evidence="2 3">
    <name type="scientific">Hungatella hathewayi DSM 13479</name>
    <dbReference type="NCBI Taxonomy" id="566550"/>
    <lineage>
        <taxon>Bacteria</taxon>
        <taxon>Bacillati</taxon>
        <taxon>Bacillota</taxon>
        <taxon>Clostridia</taxon>
        <taxon>Lachnospirales</taxon>
        <taxon>Lachnospiraceae</taxon>
        <taxon>Hungatella</taxon>
    </lineage>
</organism>
<accession>D3ARR6</accession>
<name>D3ARR6_9FIRM</name>
<evidence type="ECO:0000313" key="2">
    <source>
        <dbReference type="EMBL" id="EFC95494.1"/>
    </source>
</evidence>
<dbReference type="EMBL" id="ACIO01000742">
    <property type="protein sequence ID" value="EFC95494.1"/>
    <property type="molecule type" value="Genomic_DNA"/>
</dbReference>
<dbReference type="Gene3D" id="3.20.20.450">
    <property type="entry name" value="EAL domain"/>
    <property type="match status" value="1"/>
</dbReference>
<gene>
    <name evidence="2" type="ORF">CLOSTHATH_06322</name>
</gene>
<comment type="caution">
    <text evidence="2">The sequence shown here is derived from an EMBL/GenBank/DDBJ whole genome shotgun (WGS) entry which is preliminary data.</text>
</comment>
<sequence length="51" mass="5643">MTEEDNMELLTNAGCDVIQGYLFAKPMPKEAFEAMPGSTDHLSMNHREQGG</sequence>
<dbReference type="PROSITE" id="PS50883">
    <property type="entry name" value="EAL"/>
    <property type="match status" value="1"/>
</dbReference>
<proteinExistence type="predicted"/>